<evidence type="ECO:0000259" key="4">
    <source>
        <dbReference type="Pfam" id="PF00849"/>
    </source>
</evidence>
<dbReference type="InterPro" id="IPR006145">
    <property type="entry name" value="PsdUridine_synth_RsuA/RluA"/>
</dbReference>
<dbReference type="PANTHER" id="PTHR21600:SF87">
    <property type="entry name" value="RNA PSEUDOURIDYLATE SYNTHASE DOMAIN-CONTAINING PROTEIN 1"/>
    <property type="match status" value="1"/>
</dbReference>
<dbReference type="InterPro" id="IPR020103">
    <property type="entry name" value="PsdUridine_synth_cat_dom_sf"/>
</dbReference>
<proteinExistence type="inferred from homology"/>
<reference evidence="5 6" key="1">
    <citation type="submission" date="2019-02" db="EMBL/GenBank/DDBJ databases">
        <title>Deep-cultivation of Planctomycetes and their phenomic and genomic characterization uncovers novel biology.</title>
        <authorList>
            <person name="Wiegand S."/>
            <person name="Jogler M."/>
            <person name="Boedeker C."/>
            <person name="Pinto D."/>
            <person name="Vollmers J."/>
            <person name="Rivas-Marin E."/>
            <person name="Kohn T."/>
            <person name="Peeters S.H."/>
            <person name="Heuer A."/>
            <person name="Rast P."/>
            <person name="Oberbeckmann S."/>
            <person name="Bunk B."/>
            <person name="Jeske O."/>
            <person name="Meyerdierks A."/>
            <person name="Storesund J.E."/>
            <person name="Kallscheuer N."/>
            <person name="Luecker S."/>
            <person name="Lage O.M."/>
            <person name="Pohl T."/>
            <person name="Merkel B.J."/>
            <person name="Hornburger P."/>
            <person name="Mueller R.-W."/>
            <person name="Bruemmer F."/>
            <person name="Labrenz M."/>
            <person name="Spormann A.M."/>
            <person name="Op Den Camp H."/>
            <person name="Overmann J."/>
            <person name="Amann R."/>
            <person name="Jetten M.S.M."/>
            <person name="Mascher T."/>
            <person name="Medema M.H."/>
            <person name="Devos D.P."/>
            <person name="Kaster A.-K."/>
            <person name="Ovreas L."/>
            <person name="Rohde M."/>
            <person name="Galperin M.Y."/>
            <person name="Jogler C."/>
        </authorList>
    </citation>
    <scope>NUCLEOTIDE SEQUENCE [LARGE SCALE GENOMIC DNA]</scope>
    <source>
        <strain evidence="5 6">Pla22</strain>
    </source>
</reference>
<dbReference type="InterPro" id="IPR050188">
    <property type="entry name" value="RluA_PseudoU_synthase"/>
</dbReference>
<name>A0A5C5WXL5_9BACT</name>
<dbReference type="PROSITE" id="PS01129">
    <property type="entry name" value="PSI_RLU"/>
    <property type="match status" value="1"/>
</dbReference>
<comment type="similarity">
    <text evidence="1 3">Belongs to the pseudouridine synthase RluA family.</text>
</comment>
<comment type="function">
    <text evidence="3">Responsible for synthesis of pseudouridine from uracil.</text>
</comment>
<dbReference type="Gene3D" id="3.30.2350.10">
    <property type="entry name" value="Pseudouridine synthase"/>
    <property type="match status" value="1"/>
</dbReference>
<gene>
    <name evidence="5" type="primary">rluA_2</name>
    <name evidence="5" type="ORF">Pla22_22620</name>
</gene>
<dbReference type="RefSeq" id="WP_146514630.1">
    <property type="nucleotide sequence ID" value="NZ_SJPI01000001.1"/>
</dbReference>
<dbReference type="OrthoDB" id="9784108at2"/>
<dbReference type="EMBL" id="SJPI01000001">
    <property type="protein sequence ID" value="TWT54612.1"/>
    <property type="molecule type" value="Genomic_DNA"/>
</dbReference>
<dbReference type="GO" id="GO:0009982">
    <property type="term" value="F:pseudouridine synthase activity"/>
    <property type="evidence" value="ECO:0007669"/>
    <property type="project" value="InterPro"/>
</dbReference>
<evidence type="ECO:0000256" key="3">
    <source>
        <dbReference type="RuleBase" id="RU362028"/>
    </source>
</evidence>
<keyword evidence="6" id="KW-1185">Reference proteome</keyword>
<dbReference type="Pfam" id="PF00849">
    <property type="entry name" value="PseudoU_synth_2"/>
    <property type="match status" value="1"/>
</dbReference>
<dbReference type="Proteomes" id="UP000316598">
    <property type="component" value="Unassembled WGS sequence"/>
</dbReference>
<evidence type="ECO:0000313" key="5">
    <source>
        <dbReference type="EMBL" id="TWT54612.1"/>
    </source>
</evidence>
<dbReference type="GO" id="GO:0003723">
    <property type="term" value="F:RNA binding"/>
    <property type="evidence" value="ECO:0007669"/>
    <property type="project" value="InterPro"/>
</dbReference>
<organism evidence="5 6">
    <name type="scientific">Rubripirellula amarantea</name>
    <dbReference type="NCBI Taxonomy" id="2527999"/>
    <lineage>
        <taxon>Bacteria</taxon>
        <taxon>Pseudomonadati</taxon>
        <taxon>Planctomycetota</taxon>
        <taxon>Planctomycetia</taxon>
        <taxon>Pirellulales</taxon>
        <taxon>Pirellulaceae</taxon>
        <taxon>Rubripirellula</taxon>
    </lineage>
</organism>
<evidence type="ECO:0000256" key="2">
    <source>
        <dbReference type="PIRSR" id="PIRSR606225-1"/>
    </source>
</evidence>
<dbReference type="AlphaFoldDB" id="A0A5C5WXL5"/>
<keyword evidence="3 5" id="KW-0413">Isomerase</keyword>
<sequence length="318" mass="35520">MKTIVMDPLPGSAPYENERVMRVRQAHHGMAMLDFLQNLHPPISAERWKSWIDAGDIKLGAQAATFDQTVHAGETFVHTMHDVVEPEVAAKVEIIHEDDAIIVVDKPAPLPVHSSGRFHRNTLLNFLQSAYPGDSLRMAHRLDANTTGVVVVCRNQQSASLVQKQFEQRTVKKDYVARVHGHVPWEHQTCELPIGPSAQLAGHRNTRGSRITHPDGQPAKTLFKVLQRFNDGTTLVEAIPVTGRTNQIRVHLWSLGFAIVGDPLYLQHGQLGVHQTLRVSDPPMCLHAARLTLLHPNHGREMVFSRTDSIPFSNQDLN</sequence>
<dbReference type="InterPro" id="IPR006225">
    <property type="entry name" value="PsdUridine_synth_RluC/D"/>
</dbReference>
<accession>A0A5C5WXL5</accession>
<dbReference type="InterPro" id="IPR006224">
    <property type="entry name" value="PsdUridine_synth_RluA-like_CS"/>
</dbReference>
<comment type="caution">
    <text evidence="5">The sequence shown here is derived from an EMBL/GenBank/DDBJ whole genome shotgun (WGS) entry which is preliminary data.</text>
</comment>
<dbReference type="NCBIfam" id="TIGR00005">
    <property type="entry name" value="rluA_subfam"/>
    <property type="match status" value="1"/>
</dbReference>
<dbReference type="PANTHER" id="PTHR21600">
    <property type="entry name" value="MITOCHONDRIAL RNA PSEUDOURIDINE SYNTHASE"/>
    <property type="match status" value="1"/>
</dbReference>
<feature type="active site" evidence="2">
    <location>
        <position position="143"/>
    </location>
</feature>
<evidence type="ECO:0000256" key="1">
    <source>
        <dbReference type="ARBA" id="ARBA00010876"/>
    </source>
</evidence>
<evidence type="ECO:0000313" key="6">
    <source>
        <dbReference type="Proteomes" id="UP000316598"/>
    </source>
</evidence>
<dbReference type="GO" id="GO:0000455">
    <property type="term" value="P:enzyme-directed rRNA pseudouridine synthesis"/>
    <property type="evidence" value="ECO:0007669"/>
    <property type="project" value="TreeGrafter"/>
</dbReference>
<dbReference type="SUPFAM" id="SSF55120">
    <property type="entry name" value="Pseudouridine synthase"/>
    <property type="match status" value="1"/>
</dbReference>
<comment type="catalytic activity">
    <reaction evidence="3">
        <text>a uridine in RNA = a pseudouridine in RNA</text>
        <dbReference type="Rhea" id="RHEA:48348"/>
        <dbReference type="Rhea" id="RHEA-COMP:12068"/>
        <dbReference type="Rhea" id="RHEA-COMP:12069"/>
        <dbReference type="ChEBI" id="CHEBI:65314"/>
        <dbReference type="ChEBI" id="CHEBI:65315"/>
    </reaction>
</comment>
<protein>
    <recommendedName>
        <fullName evidence="3">Pseudouridine synthase</fullName>
        <ecNumber evidence="3">5.4.99.-</ecNumber>
    </recommendedName>
</protein>
<dbReference type="EC" id="5.4.99.-" evidence="3"/>
<feature type="domain" description="Pseudouridine synthase RsuA/RluA-like" evidence="4">
    <location>
        <begin position="101"/>
        <end position="252"/>
    </location>
</feature>
<dbReference type="GO" id="GO:0140098">
    <property type="term" value="F:catalytic activity, acting on RNA"/>
    <property type="evidence" value="ECO:0007669"/>
    <property type="project" value="UniProtKB-ARBA"/>
</dbReference>